<protein>
    <submittedName>
        <fullName evidence="3">Universal stress protein family protein</fullName>
    </submittedName>
</protein>
<dbReference type="InterPro" id="IPR014729">
    <property type="entry name" value="Rossmann-like_a/b/a_fold"/>
</dbReference>
<dbReference type="EMBL" id="LTAZ01000017">
    <property type="protein sequence ID" value="KYH23862.1"/>
    <property type="molecule type" value="Genomic_DNA"/>
</dbReference>
<dbReference type="PATRIC" id="fig|1008153.3.peg.4216"/>
<evidence type="ECO:0000313" key="3">
    <source>
        <dbReference type="EMBL" id="KYH23862.1"/>
    </source>
</evidence>
<feature type="domain" description="UspA" evidence="2">
    <location>
        <begin position="10"/>
        <end position="111"/>
    </location>
</feature>
<sequence>MQAETIEQLTAQRTDTEITLLHVFTDNTSGASISQVKAARTAEDELTGIDGRVTMDETSGDPSEMILRYIENNDIDLICLGGRKRSPTGKALFGSVTQDVILGTDCPVLVCGGNSDT</sequence>
<evidence type="ECO:0000256" key="1">
    <source>
        <dbReference type="ARBA" id="ARBA00008791"/>
    </source>
</evidence>
<dbReference type="PANTHER" id="PTHR46268:SF6">
    <property type="entry name" value="UNIVERSAL STRESS PROTEIN UP12"/>
    <property type="match status" value="1"/>
</dbReference>
<comment type="caution">
    <text evidence="3">The sequence shown here is derived from an EMBL/GenBank/DDBJ whole genome shotgun (WGS) entry which is preliminary data.</text>
</comment>
<proteinExistence type="inferred from homology"/>
<comment type="similarity">
    <text evidence="1">Belongs to the universal stress protein A family.</text>
</comment>
<dbReference type="AlphaFoldDB" id="A0A151A8P2"/>
<dbReference type="SUPFAM" id="SSF52402">
    <property type="entry name" value="Adenine nucleotide alpha hydrolases-like"/>
    <property type="match status" value="1"/>
</dbReference>
<reference evidence="3 4" key="1">
    <citation type="submission" date="2016-02" db="EMBL/GenBank/DDBJ databases">
        <title>Genome sequence of Halalkalicoccus paucihalophilus DSM 24557.</title>
        <authorList>
            <person name="Poehlein A."/>
            <person name="Daniel R."/>
        </authorList>
    </citation>
    <scope>NUCLEOTIDE SEQUENCE [LARGE SCALE GENOMIC DNA]</scope>
    <source>
        <strain evidence="3 4">DSM 24557</strain>
    </source>
</reference>
<dbReference type="InterPro" id="IPR006015">
    <property type="entry name" value="Universal_stress_UspA"/>
</dbReference>
<dbReference type="PRINTS" id="PR01438">
    <property type="entry name" value="UNVRSLSTRESS"/>
</dbReference>
<evidence type="ECO:0000313" key="4">
    <source>
        <dbReference type="Proteomes" id="UP000075321"/>
    </source>
</evidence>
<gene>
    <name evidence="3" type="ORF">HAPAU_39410</name>
</gene>
<dbReference type="Proteomes" id="UP000075321">
    <property type="component" value="Unassembled WGS sequence"/>
</dbReference>
<dbReference type="PANTHER" id="PTHR46268">
    <property type="entry name" value="STRESS RESPONSE PROTEIN NHAX"/>
    <property type="match status" value="1"/>
</dbReference>
<keyword evidence="4" id="KW-1185">Reference proteome</keyword>
<dbReference type="CDD" id="cd00293">
    <property type="entry name" value="USP-like"/>
    <property type="match status" value="1"/>
</dbReference>
<dbReference type="Pfam" id="PF00582">
    <property type="entry name" value="Usp"/>
    <property type="match status" value="1"/>
</dbReference>
<accession>A0A151A8P2</accession>
<name>A0A151A8P2_9EURY</name>
<organism evidence="3 4">
    <name type="scientific">Halalkalicoccus paucihalophilus</name>
    <dbReference type="NCBI Taxonomy" id="1008153"/>
    <lineage>
        <taxon>Archaea</taxon>
        <taxon>Methanobacteriati</taxon>
        <taxon>Methanobacteriota</taxon>
        <taxon>Stenosarchaea group</taxon>
        <taxon>Halobacteria</taxon>
        <taxon>Halobacteriales</taxon>
        <taxon>Halococcaceae</taxon>
        <taxon>Halalkalicoccus</taxon>
    </lineage>
</organism>
<evidence type="ECO:0000259" key="2">
    <source>
        <dbReference type="Pfam" id="PF00582"/>
    </source>
</evidence>
<dbReference type="Gene3D" id="3.40.50.620">
    <property type="entry name" value="HUPs"/>
    <property type="match status" value="1"/>
</dbReference>
<dbReference type="InterPro" id="IPR006016">
    <property type="entry name" value="UspA"/>
</dbReference>